<name>A0A445H7U4_GLYSO</name>
<protein>
    <submittedName>
        <fullName evidence="1">Uncharacterized protein</fullName>
    </submittedName>
</protein>
<dbReference type="AlphaFoldDB" id="A0A445H7U4"/>
<organism evidence="1 2">
    <name type="scientific">Glycine soja</name>
    <name type="common">Wild soybean</name>
    <dbReference type="NCBI Taxonomy" id="3848"/>
    <lineage>
        <taxon>Eukaryota</taxon>
        <taxon>Viridiplantae</taxon>
        <taxon>Streptophyta</taxon>
        <taxon>Embryophyta</taxon>
        <taxon>Tracheophyta</taxon>
        <taxon>Spermatophyta</taxon>
        <taxon>Magnoliopsida</taxon>
        <taxon>eudicotyledons</taxon>
        <taxon>Gunneridae</taxon>
        <taxon>Pentapetalae</taxon>
        <taxon>rosids</taxon>
        <taxon>fabids</taxon>
        <taxon>Fabales</taxon>
        <taxon>Fabaceae</taxon>
        <taxon>Papilionoideae</taxon>
        <taxon>50 kb inversion clade</taxon>
        <taxon>NPAAA clade</taxon>
        <taxon>indigoferoid/millettioid clade</taxon>
        <taxon>Phaseoleae</taxon>
        <taxon>Glycine</taxon>
        <taxon>Glycine subgen. Soja</taxon>
    </lineage>
</organism>
<keyword evidence="2" id="KW-1185">Reference proteome</keyword>
<dbReference type="Proteomes" id="UP000289340">
    <property type="component" value="Chromosome 14"/>
</dbReference>
<evidence type="ECO:0000313" key="1">
    <source>
        <dbReference type="EMBL" id="RZB69695.1"/>
    </source>
</evidence>
<evidence type="ECO:0000313" key="2">
    <source>
        <dbReference type="Proteomes" id="UP000289340"/>
    </source>
</evidence>
<gene>
    <name evidence="1" type="ORF">D0Y65_039159</name>
</gene>
<accession>A0A445H7U4</accession>
<proteinExistence type="predicted"/>
<dbReference type="EMBL" id="QZWG01000014">
    <property type="protein sequence ID" value="RZB69695.1"/>
    <property type="molecule type" value="Genomic_DNA"/>
</dbReference>
<comment type="caution">
    <text evidence="1">The sequence shown here is derived from an EMBL/GenBank/DDBJ whole genome shotgun (WGS) entry which is preliminary data.</text>
</comment>
<sequence>MKGAQAYDAMMQRILFEPCGRRVRWRARDRVHSHMSLYGLCDPSASPSHKKSLAGKQQQSWFVGTSVRMMKRHIIEIIGYMMCRSTVKQKIMLRWADSCSIDLNLSNVSRRVTRWRWDTRMLLLEGFALRENMTFDVAPLTAAEKRFARCFGIGVFEKDPKIMRGGPVDARFGKQDSELLPEVMQWWGRFRRRRKRSIWILEEIIAIKESFNLLFPIRIIVGKKFGDIGESDASKGFGWLMGVGNEGVVVGHGRQGWGTTSLIEEIGNEWIV</sequence>
<reference evidence="1 2" key="1">
    <citation type="submission" date="2018-09" db="EMBL/GenBank/DDBJ databases">
        <title>A high-quality reference genome of wild soybean provides a powerful tool to mine soybean genomes.</title>
        <authorList>
            <person name="Xie M."/>
            <person name="Chung C.Y.L."/>
            <person name="Li M.-W."/>
            <person name="Wong F.-L."/>
            <person name="Chan T.-F."/>
            <person name="Lam H.-M."/>
        </authorList>
    </citation>
    <scope>NUCLEOTIDE SEQUENCE [LARGE SCALE GENOMIC DNA]</scope>
    <source>
        <strain evidence="2">cv. W05</strain>
        <tissue evidence="1">Hypocotyl of etiolated seedlings</tissue>
    </source>
</reference>